<proteinExistence type="predicted"/>
<evidence type="ECO:0000256" key="1">
    <source>
        <dbReference type="SAM" id="MobiDB-lite"/>
    </source>
</evidence>
<dbReference type="AlphaFoldDB" id="A0A8J5CRS2"/>
<feature type="compositionally biased region" description="Polar residues" evidence="1">
    <location>
        <begin position="99"/>
        <end position="123"/>
    </location>
</feature>
<reference evidence="2" key="1">
    <citation type="submission" date="2020-07" db="EMBL/GenBank/DDBJ databases">
        <title>The High-quality genome of the commercially important snow crab, Chionoecetes opilio.</title>
        <authorList>
            <person name="Jeong J.-H."/>
            <person name="Ryu S."/>
        </authorList>
    </citation>
    <scope>NUCLEOTIDE SEQUENCE</scope>
    <source>
        <strain evidence="2">MADBK_172401_WGS</strain>
        <tissue evidence="2">Digestive gland</tissue>
    </source>
</reference>
<comment type="caution">
    <text evidence="2">The sequence shown here is derived from an EMBL/GenBank/DDBJ whole genome shotgun (WGS) entry which is preliminary data.</text>
</comment>
<protein>
    <submittedName>
        <fullName evidence="2">Uncharacterized protein</fullName>
    </submittedName>
</protein>
<keyword evidence="3" id="KW-1185">Reference proteome</keyword>
<feature type="region of interest" description="Disordered" evidence="1">
    <location>
        <begin position="71"/>
        <end position="123"/>
    </location>
</feature>
<dbReference type="Proteomes" id="UP000770661">
    <property type="component" value="Unassembled WGS sequence"/>
</dbReference>
<evidence type="ECO:0000313" key="2">
    <source>
        <dbReference type="EMBL" id="KAG0718426.1"/>
    </source>
</evidence>
<dbReference type="EMBL" id="JACEEZ010016091">
    <property type="protein sequence ID" value="KAG0718426.1"/>
    <property type="molecule type" value="Genomic_DNA"/>
</dbReference>
<organism evidence="2 3">
    <name type="scientific">Chionoecetes opilio</name>
    <name type="common">Atlantic snow crab</name>
    <name type="synonym">Cancer opilio</name>
    <dbReference type="NCBI Taxonomy" id="41210"/>
    <lineage>
        <taxon>Eukaryota</taxon>
        <taxon>Metazoa</taxon>
        <taxon>Ecdysozoa</taxon>
        <taxon>Arthropoda</taxon>
        <taxon>Crustacea</taxon>
        <taxon>Multicrustacea</taxon>
        <taxon>Malacostraca</taxon>
        <taxon>Eumalacostraca</taxon>
        <taxon>Eucarida</taxon>
        <taxon>Decapoda</taxon>
        <taxon>Pleocyemata</taxon>
        <taxon>Brachyura</taxon>
        <taxon>Eubrachyura</taxon>
        <taxon>Majoidea</taxon>
        <taxon>Majidae</taxon>
        <taxon>Chionoecetes</taxon>
    </lineage>
</organism>
<gene>
    <name evidence="2" type="ORF">GWK47_052458</name>
</gene>
<name>A0A8J5CRS2_CHIOP</name>
<accession>A0A8J5CRS2</accession>
<evidence type="ECO:0000313" key="3">
    <source>
        <dbReference type="Proteomes" id="UP000770661"/>
    </source>
</evidence>
<sequence>MTYLKTLSCQQHRRPRLGIGQALYKANWKKPAGAGSLGDLADVFNAQCLVISNEHLLKKSMWLFARYRNTSTKSGPRERTERASTFYRRKDRPQIDFHSCQTGSSSGTYQKTRQILPSSSAIK</sequence>